<dbReference type="EMBL" id="JAFMNX010000003">
    <property type="protein sequence ID" value="MBS9721460.1"/>
    <property type="molecule type" value="Genomic_DNA"/>
</dbReference>
<name>A0ABS5RXF1_9HYPH</name>
<organism evidence="2 3">
    <name type="scientific">Tianweitania aestuarii</name>
    <dbReference type="NCBI Taxonomy" id="2814886"/>
    <lineage>
        <taxon>Bacteria</taxon>
        <taxon>Pseudomonadati</taxon>
        <taxon>Pseudomonadota</taxon>
        <taxon>Alphaproteobacteria</taxon>
        <taxon>Hyphomicrobiales</taxon>
        <taxon>Phyllobacteriaceae</taxon>
        <taxon>Tianweitania</taxon>
    </lineage>
</organism>
<dbReference type="Proteomes" id="UP001297272">
    <property type="component" value="Unassembled WGS sequence"/>
</dbReference>
<evidence type="ECO:0000313" key="3">
    <source>
        <dbReference type="Proteomes" id="UP001297272"/>
    </source>
</evidence>
<sequence>MTQFNSLAPLGGRQRGPEPMDARGRHLFQIFDMLCAAKLDLEERRVMIDVEGLKLPEHDGGLFGGKLLVLAVVIQSARQDRIAFFRGELLQRADAGFQLHLLGQRGEVTLRLGRRQAPTFLHDRHIELQYAMGTDPKRCVGIVVGDLEVIAKVLLTAEFTGVDGLLMIDRVVGEGPFVERSRQGSRHLKRKNTVTNPLRVPAHDGAARY</sequence>
<gene>
    <name evidence="2" type="ORF">JYU29_12270</name>
</gene>
<protein>
    <submittedName>
        <fullName evidence="2">Uncharacterized protein</fullName>
    </submittedName>
</protein>
<evidence type="ECO:0000256" key="1">
    <source>
        <dbReference type="SAM" id="MobiDB-lite"/>
    </source>
</evidence>
<feature type="region of interest" description="Disordered" evidence="1">
    <location>
        <begin position="182"/>
        <end position="209"/>
    </location>
</feature>
<feature type="compositionally biased region" description="Basic residues" evidence="1">
    <location>
        <begin position="183"/>
        <end position="192"/>
    </location>
</feature>
<dbReference type="RefSeq" id="WP_213985120.1">
    <property type="nucleotide sequence ID" value="NZ_JAFMNX010000003.1"/>
</dbReference>
<comment type="caution">
    <text evidence="2">The sequence shown here is derived from an EMBL/GenBank/DDBJ whole genome shotgun (WGS) entry which is preliminary data.</text>
</comment>
<proteinExistence type="predicted"/>
<keyword evidence="3" id="KW-1185">Reference proteome</keyword>
<accession>A0ABS5RXF1</accession>
<reference evidence="2 3" key="1">
    <citation type="submission" date="2021-03" db="EMBL/GenBank/DDBJ databases">
        <title>Tianweitania aestuarii sp. nov., isolated from a tidal flat.</title>
        <authorList>
            <person name="Park S."/>
            <person name="Yoon J.-H."/>
        </authorList>
    </citation>
    <scope>NUCLEOTIDE SEQUENCE [LARGE SCALE GENOMIC DNA]</scope>
    <source>
        <strain evidence="2 3">BSSL-BM11</strain>
    </source>
</reference>
<evidence type="ECO:0000313" key="2">
    <source>
        <dbReference type="EMBL" id="MBS9721460.1"/>
    </source>
</evidence>